<dbReference type="Gene3D" id="2.40.160.180">
    <property type="entry name" value="Carbohydrate-selective porin OprB"/>
    <property type="match status" value="1"/>
</dbReference>
<dbReference type="InterPro" id="IPR047684">
    <property type="entry name" value="Por_som-like"/>
</dbReference>
<evidence type="ECO:0000259" key="3">
    <source>
        <dbReference type="PROSITE" id="PS51272"/>
    </source>
</evidence>
<dbReference type="GO" id="GO:0015288">
    <property type="term" value="F:porin activity"/>
    <property type="evidence" value="ECO:0007669"/>
    <property type="project" value="InterPro"/>
</dbReference>
<dbReference type="GO" id="GO:0016020">
    <property type="term" value="C:membrane"/>
    <property type="evidence" value="ECO:0007669"/>
    <property type="project" value="InterPro"/>
</dbReference>
<dbReference type="AlphaFoldDB" id="A0A8J6XG46"/>
<dbReference type="InterPro" id="IPR001119">
    <property type="entry name" value="SLH_dom"/>
</dbReference>
<comment type="caution">
    <text evidence="4">The sequence shown here is derived from an EMBL/GenBank/DDBJ whole genome shotgun (WGS) entry which is preliminary data.</text>
</comment>
<dbReference type="InterPro" id="IPR007049">
    <property type="entry name" value="Carb-sel_porin_OprB"/>
</dbReference>
<accession>A0A8J6XG46</accession>
<dbReference type="Pfam" id="PF00395">
    <property type="entry name" value="SLH"/>
    <property type="match status" value="1"/>
</dbReference>
<evidence type="ECO:0000256" key="1">
    <source>
        <dbReference type="ARBA" id="ARBA00008769"/>
    </source>
</evidence>
<keyword evidence="5" id="KW-1185">Reference proteome</keyword>
<feature type="domain" description="SLH" evidence="3">
    <location>
        <begin position="67"/>
        <end position="131"/>
    </location>
</feature>
<dbReference type="PANTHER" id="PTHR43308">
    <property type="entry name" value="OUTER MEMBRANE PROTEIN ALPHA-RELATED"/>
    <property type="match status" value="1"/>
</dbReference>
<dbReference type="Proteomes" id="UP000629098">
    <property type="component" value="Unassembled WGS sequence"/>
</dbReference>
<dbReference type="EMBL" id="JACXAE010000029">
    <property type="protein sequence ID" value="MBD2771882.1"/>
    <property type="molecule type" value="Genomic_DNA"/>
</dbReference>
<protein>
    <submittedName>
        <fullName evidence="4">Carbohydrate porin</fullName>
    </submittedName>
</protein>
<dbReference type="GO" id="GO:0008643">
    <property type="term" value="P:carbohydrate transport"/>
    <property type="evidence" value="ECO:0007669"/>
    <property type="project" value="InterPro"/>
</dbReference>
<proteinExistence type="inferred from homology"/>
<dbReference type="NCBIfam" id="NF033921">
    <property type="entry name" value="por_somb"/>
    <property type="match status" value="1"/>
</dbReference>
<name>A0A8J6XG46_9CYAN</name>
<dbReference type="InterPro" id="IPR038673">
    <property type="entry name" value="OprB_sf"/>
</dbReference>
<comment type="similarity">
    <text evidence="1 2">Belongs to the OprB family.</text>
</comment>
<dbReference type="PANTHER" id="PTHR43308:SF1">
    <property type="entry name" value="OUTER MEMBRANE PROTEIN ALPHA"/>
    <property type="match status" value="1"/>
</dbReference>
<dbReference type="PROSITE" id="PS51272">
    <property type="entry name" value="SLH"/>
    <property type="match status" value="1"/>
</dbReference>
<evidence type="ECO:0000313" key="4">
    <source>
        <dbReference type="EMBL" id="MBD2771882.1"/>
    </source>
</evidence>
<dbReference type="Pfam" id="PF04966">
    <property type="entry name" value="OprB"/>
    <property type="match status" value="1"/>
</dbReference>
<evidence type="ECO:0000256" key="2">
    <source>
        <dbReference type="RuleBase" id="RU363072"/>
    </source>
</evidence>
<dbReference type="InterPro" id="IPR051465">
    <property type="entry name" value="Cell_Envelope_Struct_Comp"/>
</dbReference>
<evidence type="ECO:0000313" key="5">
    <source>
        <dbReference type="Proteomes" id="UP000629098"/>
    </source>
</evidence>
<reference evidence="4" key="1">
    <citation type="submission" date="2020-09" db="EMBL/GenBank/DDBJ databases">
        <title>Iningainema tapete sp. nov. (Scytonemataceae, Cyanobacteria) from greenhouses in central Florida (USA) produces two types of nodularin with biosynthetic potential for microcystin-LR and anabaenopeptins.</title>
        <authorList>
            <person name="Berthold D.E."/>
            <person name="Lefler F.W."/>
            <person name="Huang I.-S."/>
            <person name="Abdulla H."/>
            <person name="Zimba P.V."/>
            <person name="Laughinghouse H.D. IV."/>
        </authorList>
    </citation>
    <scope>NUCLEOTIDE SEQUENCE</scope>
    <source>
        <strain evidence="4">BLCCT55</strain>
    </source>
</reference>
<sequence>MVLSSFCKVWALAWLLVLVKGISVGVYAQPSERQRVKDTGSQGVDSLLISPTPSLPYSDDPMAQVTSVSQLKDVQPTDWAFQALQNLVERYGCIAGYPDGTYRGSRALSRWEFAAGLNSCMESISQVIGTAQSELVKREDLVALQKLQTEFAAELVTLRGRVDNLEAQTTSIQANRFSTTTKLTGLAIVGVQGRSHNRGDVNPRDGIPDTDDPGKNVNVISLAQLYLTSQFDPRSYLLTGLVVGDGSTAPRSSNDVILGYEFPTNKKFIISDLRYHWLATDNLAIMIGTAGVNMTTAFRGPNRVESAATGPLSYFAQRNPILDIGYGQGGIAVDWQFTKRASLQALYSSKNSGNPGKRSGLFDGNTTTAVQLLLTPTDSLDVSLYYANNYSVNGCLLTFIGDECLTTVDPQLGKSAPLQTNAVGATVNWQISQNVTLGAWGGYTNSHIPGRSGSVETTNYMVYLNFPDLFKKGNLGGIYIGQPPKIISSDLPVGNNVPDFVSTGLGRAGGQPGTTTHIEAFYRLQLTDNISITPGLIYLLEPGHTPDSDPVTIGILRSTFFF</sequence>
<gene>
    <name evidence="4" type="ORF">ICL16_07185</name>
</gene>
<organism evidence="4 5">
    <name type="scientific">Iningainema tapete BLCC-T55</name>
    <dbReference type="NCBI Taxonomy" id="2748662"/>
    <lineage>
        <taxon>Bacteria</taxon>
        <taxon>Bacillati</taxon>
        <taxon>Cyanobacteriota</taxon>
        <taxon>Cyanophyceae</taxon>
        <taxon>Nostocales</taxon>
        <taxon>Scytonemataceae</taxon>
        <taxon>Iningainema tapete</taxon>
    </lineage>
</organism>